<dbReference type="InterPro" id="IPR021295">
    <property type="entry name" value="DUF2867"/>
</dbReference>
<dbReference type="RefSeq" id="WP_100161200.1">
    <property type="nucleotide sequence ID" value="NZ_PGTB01000004.1"/>
</dbReference>
<dbReference type="AlphaFoldDB" id="A0A2M8J604"/>
<dbReference type="OrthoDB" id="7058586at2"/>
<dbReference type="EMBL" id="PGTB01000004">
    <property type="protein sequence ID" value="PJE38206.1"/>
    <property type="molecule type" value="Genomic_DNA"/>
</dbReference>
<evidence type="ECO:0000313" key="1">
    <source>
        <dbReference type="EMBL" id="PJE38206.1"/>
    </source>
</evidence>
<reference evidence="1 2" key="1">
    <citation type="journal article" date="2018" name="Int. J. Syst. Evol. Microbiol.">
        <title>Pseudooceanicola lipolyticus sp. nov., a marine alphaproteobacterium, reclassification of Oceanicola flagellatus as Pseudooceanicola flagellatus comb. nov. and emended description of the genus Pseudooceanicola.</title>
        <authorList>
            <person name="Huang M.-M."/>
            <person name="Guo L.-L."/>
            <person name="Wu Y.-H."/>
            <person name="Lai Q.-L."/>
            <person name="Shao Z.-Z."/>
            <person name="Wang C.-S."/>
            <person name="Wu M."/>
            <person name="Xu X.-W."/>
        </authorList>
    </citation>
    <scope>NUCLEOTIDE SEQUENCE [LARGE SCALE GENOMIC DNA]</scope>
    <source>
        <strain evidence="1 2">157</strain>
    </source>
</reference>
<comment type="caution">
    <text evidence="1">The sequence shown here is derived from an EMBL/GenBank/DDBJ whole genome shotgun (WGS) entry which is preliminary data.</text>
</comment>
<evidence type="ECO:0000313" key="2">
    <source>
        <dbReference type="Proteomes" id="UP000231553"/>
    </source>
</evidence>
<accession>A0A2M8J604</accession>
<keyword evidence="2" id="KW-1185">Reference proteome</keyword>
<organism evidence="1 2">
    <name type="scientific">Pseudooceanicola lipolyticus</name>
    <dbReference type="NCBI Taxonomy" id="2029104"/>
    <lineage>
        <taxon>Bacteria</taxon>
        <taxon>Pseudomonadati</taxon>
        <taxon>Pseudomonadota</taxon>
        <taxon>Alphaproteobacteria</taxon>
        <taxon>Rhodobacterales</taxon>
        <taxon>Paracoccaceae</taxon>
        <taxon>Pseudooceanicola</taxon>
    </lineage>
</organism>
<gene>
    <name evidence="1" type="ORF">CVM52_03435</name>
</gene>
<name>A0A2M8J604_9RHOB</name>
<sequence>MTAVTKTPLPDSSRLPALWRRGDFLDGYATETSLSVQSAAAIALAMPGWARGLLRVRNALVRPFGLHVAPPSVPAIGLFPVVHETEAEMVLGFDDRHLDFRIGLVREGRLLYMGTWVRPHNLGGRAYLAAVMPFHVLITRNALARVARATAVASEHPAA</sequence>
<protein>
    <submittedName>
        <fullName evidence="1">DUF2867 domain-containing protein</fullName>
    </submittedName>
</protein>
<dbReference type="Proteomes" id="UP000231553">
    <property type="component" value="Unassembled WGS sequence"/>
</dbReference>
<proteinExistence type="predicted"/>
<dbReference type="Pfam" id="PF11066">
    <property type="entry name" value="DUF2867"/>
    <property type="match status" value="1"/>
</dbReference>